<dbReference type="Pfam" id="PF03793">
    <property type="entry name" value="PASTA"/>
    <property type="match status" value="2"/>
</dbReference>
<keyword evidence="3" id="KW-0472">Membrane</keyword>
<evidence type="ECO:0000313" key="6">
    <source>
        <dbReference type="Proteomes" id="UP000030012"/>
    </source>
</evidence>
<dbReference type="Gene3D" id="3.90.1310.10">
    <property type="entry name" value="Penicillin-binding protein 2a (Domain 2)"/>
    <property type="match status" value="1"/>
</dbReference>
<dbReference type="CDD" id="cd06575">
    <property type="entry name" value="PASTA_Pbp2x-like_2"/>
    <property type="match status" value="1"/>
</dbReference>
<organism evidence="5 6">
    <name type="scientific">Clostridium novyi A str. 4552</name>
    <dbReference type="NCBI Taxonomy" id="1444289"/>
    <lineage>
        <taxon>Bacteria</taxon>
        <taxon>Bacillati</taxon>
        <taxon>Bacillota</taxon>
        <taxon>Clostridia</taxon>
        <taxon>Eubacteriales</taxon>
        <taxon>Clostridiaceae</taxon>
        <taxon>Clostridium</taxon>
    </lineage>
</organism>
<dbReference type="OrthoDB" id="9804124at2"/>
<dbReference type="InterPro" id="IPR001460">
    <property type="entry name" value="PCN-bd_Tpept"/>
</dbReference>
<dbReference type="Pfam" id="PF03717">
    <property type="entry name" value="PBP_dimer"/>
    <property type="match status" value="1"/>
</dbReference>
<dbReference type="GO" id="GO:0008658">
    <property type="term" value="F:penicillin binding"/>
    <property type="evidence" value="ECO:0007669"/>
    <property type="project" value="InterPro"/>
</dbReference>
<proteinExistence type="inferred from homology"/>
<dbReference type="AlphaFoldDB" id="A0A0A0I7G3"/>
<dbReference type="InterPro" id="IPR012338">
    <property type="entry name" value="Beta-lactam/transpept-like"/>
</dbReference>
<dbReference type="RefSeq" id="WP_039253459.1">
    <property type="nucleotide sequence ID" value="NZ_JENJ01000011.1"/>
</dbReference>
<dbReference type="PANTHER" id="PTHR30627:SF1">
    <property type="entry name" value="PEPTIDOGLYCAN D,D-TRANSPEPTIDASE FTSI"/>
    <property type="match status" value="1"/>
</dbReference>
<dbReference type="SUPFAM" id="SSF56519">
    <property type="entry name" value="Penicillin binding protein dimerisation domain"/>
    <property type="match status" value="1"/>
</dbReference>
<protein>
    <submittedName>
        <fullName evidence="5">Stage V sporulation protein D</fullName>
    </submittedName>
</protein>
<evidence type="ECO:0000256" key="2">
    <source>
        <dbReference type="ARBA" id="ARBA00007171"/>
    </source>
</evidence>
<reference evidence="5 6" key="1">
    <citation type="submission" date="2014-01" db="EMBL/GenBank/DDBJ databases">
        <title>Plasmidome dynamics in the species complex Clostridium novyi sensu lato converts strains of independent lineages into distinctly different pathogens.</title>
        <authorList>
            <person name="Skarin H."/>
            <person name="Segerman B."/>
        </authorList>
    </citation>
    <scope>NUCLEOTIDE SEQUENCE [LARGE SCALE GENOMIC DNA]</scope>
    <source>
        <strain evidence="5 6">4552</strain>
    </source>
</reference>
<dbReference type="InterPro" id="IPR005543">
    <property type="entry name" value="PASTA_dom"/>
</dbReference>
<dbReference type="Proteomes" id="UP000030012">
    <property type="component" value="Unassembled WGS sequence"/>
</dbReference>
<dbReference type="InterPro" id="IPR011927">
    <property type="entry name" value="SpoVD_pbp"/>
</dbReference>
<dbReference type="GO" id="GO:0005886">
    <property type="term" value="C:plasma membrane"/>
    <property type="evidence" value="ECO:0007669"/>
    <property type="project" value="TreeGrafter"/>
</dbReference>
<dbReference type="EMBL" id="JENJ01000011">
    <property type="protein sequence ID" value="KGM97379.1"/>
    <property type="molecule type" value="Genomic_DNA"/>
</dbReference>
<dbReference type="CDD" id="cd06576">
    <property type="entry name" value="PASTA_Pbp2x-like_1"/>
    <property type="match status" value="1"/>
</dbReference>
<dbReference type="Gene3D" id="3.30.450.330">
    <property type="match status" value="1"/>
</dbReference>
<comment type="similarity">
    <text evidence="2">Belongs to the transpeptidase family.</text>
</comment>
<feature type="domain" description="PASTA" evidence="4">
    <location>
        <begin position="609"/>
        <end position="667"/>
    </location>
</feature>
<dbReference type="PANTHER" id="PTHR30627">
    <property type="entry name" value="PEPTIDOGLYCAN D,D-TRANSPEPTIDASE"/>
    <property type="match status" value="1"/>
</dbReference>
<dbReference type="Gene3D" id="3.40.710.10">
    <property type="entry name" value="DD-peptidase/beta-lactamase superfamily"/>
    <property type="match status" value="1"/>
</dbReference>
<dbReference type="Pfam" id="PF00905">
    <property type="entry name" value="Transpeptidase"/>
    <property type="match status" value="1"/>
</dbReference>
<name>A0A0A0I7G3_CLONO</name>
<accession>A0A0A0I7G3</accession>
<dbReference type="InterPro" id="IPR005311">
    <property type="entry name" value="PBP_dimer"/>
</dbReference>
<dbReference type="InterPro" id="IPR050515">
    <property type="entry name" value="Beta-lactam/transpept"/>
</dbReference>
<evidence type="ECO:0000313" key="5">
    <source>
        <dbReference type="EMBL" id="KGM97379.1"/>
    </source>
</evidence>
<sequence length="734" mass="81086">MAKKKYRDKSIIKRRMLIILSILLLLFFSLMCRLGYVMLAKSHDYKNIATDQWTSEVKIEARRGKIVDRNGHELAVSANVYRVDLDMNAIREVQNKNRSDKISDDEVANEIAKALNMDKNEVLKILQKKLPGGLPMGSATLKRRIEKEEADRARDVTVRGKKLRGIIVSPDTKRYYPNDNFLSQVLGHTRADGEGLTGVELQYNKDLAGVPGVKIAETDSKSQDLPYTISEYTNPVPGKDVVLTIDEMIQHFAEKAADQAIKDNKAKAVTIMVMDPKTGEILGMANKPDYNPNSPWQEGKSFQELQKEWRNRAVSDTFEPGSIFKVITASAAMEEKVIDEENYRVTCTGAVKVADRIRHCAKKSGHGVETFPDIIKNSCNVGFIDVGRKLGPEKLNKHIYKFGFGKKTGVDLPGEASGIVKKTKDIGEGDLASISFGQANTVTCIQYMTALNAIANGGYLIKPHIAKEIVHYDENNNKVVDKNFDYLVKEKKRIEDADVMERLRGYMERVVSEGGGRKAFIDGYKIAGKTGTAQKVVNGRYGAGKYIASFASMAPSNDPKVTILVSIDEPDSSNYYGGQIAAPVAKQLYTDIFNYLSLQVGNGEKLLVKNAIVPEVRGLKKDAAIKALKDAKLNYDIDDKGDYIVDMTPKPGYAINEGGKVVLYTGSPKNYNKEVVVPNLKGYSKEKATELLKNLGIQVKFIGNGIVLDQSIAPGKAVNRGKAIVVLTLKEVGD</sequence>
<dbReference type="InterPro" id="IPR036138">
    <property type="entry name" value="PBP_dimer_sf"/>
</dbReference>
<comment type="subcellular location">
    <subcellularLocation>
        <location evidence="1">Membrane</location>
    </subcellularLocation>
</comment>
<evidence type="ECO:0000256" key="3">
    <source>
        <dbReference type="ARBA" id="ARBA00023136"/>
    </source>
</evidence>
<comment type="caution">
    <text evidence="5">The sequence shown here is derived from an EMBL/GenBank/DDBJ whole genome shotgun (WGS) entry which is preliminary data.</text>
</comment>
<dbReference type="Gene3D" id="3.30.10.20">
    <property type="match status" value="2"/>
</dbReference>
<evidence type="ECO:0000256" key="1">
    <source>
        <dbReference type="ARBA" id="ARBA00004370"/>
    </source>
</evidence>
<dbReference type="SUPFAM" id="SSF56601">
    <property type="entry name" value="beta-lactamase/transpeptidase-like"/>
    <property type="match status" value="1"/>
</dbReference>
<dbReference type="SUPFAM" id="SSF54184">
    <property type="entry name" value="Penicillin-binding protein 2x (pbp-2x), c-terminal domain"/>
    <property type="match status" value="2"/>
</dbReference>
<dbReference type="PROSITE" id="PS51178">
    <property type="entry name" value="PASTA"/>
    <property type="match status" value="2"/>
</dbReference>
<dbReference type="NCBIfam" id="TIGR02214">
    <property type="entry name" value="spoVD_pbp"/>
    <property type="match status" value="1"/>
</dbReference>
<gene>
    <name evidence="5" type="ORF">Z968_03690</name>
</gene>
<dbReference type="SMART" id="SM00740">
    <property type="entry name" value="PASTA"/>
    <property type="match status" value="2"/>
</dbReference>
<feature type="domain" description="PASTA" evidence="4">
    <location>
        <begin position="672"/>
        <end position="730"/>
    </location>
</feature>
<evidence type="ECO:0000259" key="4">
    <source>
        <dbReference type="PROSITE" id="PS51178"/>
    </source>
</evidence>
<dbReference type="GO" id="GO:0071555">
    <property type="term" value="P:cell wall organization"/>
    <property type="evidence" value="ECO:0007669"/>
    <property type="project" value="TreeGrafter"/>
</dbReference>